<sequence>MATGNCFVIRGICDYADSHKNDQWHNYAAGTGVYQVLPFSRGKLGVDEPRSRSFAEADCIVVGFGREFDKEAAV</sequence>
<dbReference type="Proteomes" id="UP001610446">
    <property type="component" value="Unassembled WGS sequence"/>
</dbReference>
<accession>A0ABR4JC46</accession>
<dbReference type="Gene3D" id="3.40.50.1580">
    <property type="entry name" value="Nucleoside phosphorylase domain"/>
    <property type="match status" value="1"/>
</dbReference>
<evidence type="ECO:0000313" key="1">
    <source>
        <dbReference type="EMBL" id="KAL2837638.1"/>
    </source>
</evidence>
<comment type="caution">
    <text evidence="1">The sequence shown here is derived from an EMBL/GenBank/DDBJ whole genome shotgun (WGS) entry which is preliminary data.</text>
</comment>
<dbReference type="InterPro" id="IPR035994">
    <property type="entry name" value="Nucleoside_phosphorylase_sf"/>
</dbReference>
<reference evidence="1 2" key="1">
    <citation type="submission" date="2024-07" db="EMBL/GenBank/DDBJ databases">
        <title>Section-level genome sequencing and comparative genomics of Aspergillus sections Usti and Cavernicolus.</title>
        <authorList>
            <consortium name="Lawrence Berkeley National Laboratory"/>
            <person name="Nybo J.L."/>
            <person name="Vesth T.C."/>
            <person name="Theobald S."/>
            <person name="Frisvad J.C."/>
            <person name="Larsen T.O."/>
            <person name="Kjaerboelling I."/>
            <person name="Rothschild-Mancinelli K."/>
            <person name="Lyhne E.K."/>
            <person name="Kogle M.E."/>
            <person name="Barry K."/>
            <person name="Clum A."/>
            <person name="Na H."/>
            <person name="Ledsgaard L."/>
            <person name="Lin J."/>
            <person name="Lipzen A."/>
            <person name="Kuo A."/>
            <person name="Riley R."/>
            <person name="Mondo S."/>
            <person name="Labutti K."/>
            <person name="Haridas S."/>
            <person name="Pangalinan J."/>
            <person name="Salamov A.A."/>
            <person name="Simmons B.A."/>
            <person name="Magnuson J.K."/>
            <person name="Chen J."/>
            <person name="Drula E."/>
            <person name="Henrissat B."/>
            <person name="Wiebenga A."/>
            <person name="Lubbers R.J."/>
            <person name="Gomes A.C."/>
            <person name="Makela M.R."/>
            <person name="Stajich J."/>
            <person name="Grigoriev I.V."/>
            <person name="Mortensen U.H."/>
            <person name="De Vries R.P."/>
            <person name="Baker S.E."/>
            <person name="Andersen M.R."/>
        </authorList>
    </citation>
    <scope>NUCLEOTIDE SEQUENCE [LARGE SCALE GENOMIC DNA]</scope>
    <source>
        <strain evidence="1 2">CBS 123904</strain>
    </source>
</reference>
<keyword evidence="2" id="KW-1185">Reference proteome</keyword>
<proteinExistence type="predicted"/>
<organism evidence="1 2">
    <name type="scientific">Aspergillus pseudoustus</name>
    <dbReference type="NCBI Taxonomy" id="1810923"/>
    <lineage>
        <taxon>Eukaryota</taxon>
        <taxon>Fungi</taxon>
        <taxon>Dikarya</taxon>
        <taxon>Ascomycota</taxon>
        <taxon>Pezizomycotina</taxon>
        <taxon>Eurotiomycetes</taxon>
        <taxon>Eurotiomycetidae</taxon>
        <taxon>Eurotiales</taxon>
        <taxon>Aspergillaceae</taxon>
        <taxon>Aspergillus</taxon>
        <taxon>Aspergillus subgen. Nidulantes</taxon>
    </lineage>
</organism>
<gene>
    <name evidence="1" type="ORF">BJY01DRAFT_220720</name>
</gene>
<protein>
    <submittedName>
        <fullName evidence="1">Uncharacterized protein</fullName>
    </submittedName>
</protein>
<evidence type="ECO:0000313" key="2">
    <source>
        <dbReference type="Proteomes" id="UP001610446"/>
    </source>
</evidence>
<dbReference type="EMBL" id="JBFXLU010000157">
    <property type="protein sequence ID" value="KAL2837638.1"/>
    <property type="molecule type" value="Genomic_DNA"/>
</dbReference>
<name>A0ABR4JC46_9EURO</name>